<evidence type="ECO:0000313" key="2">
    <source>
        <dbReference type="EMBL" id="ACG79716.1"/>
    </source>
</evidence>
<dbReference type="OrthoDB" id="9763405at2"/>
<feature type="chain" id="PRO_5002825260" description="DUF885 domain-containing protein" evidence="1">
    <location>
        <begin position="22"/>
        <end position="583"/>
    </location>
</feature>
<dbReference type="KEGG" id="pzu:PHZ_c3307"/>
<dbReference type="HOGENOM" id="CLU_018914_1_0_5"/>
<dbReference type="PANTHER" id="PTHR33361">
    <property type="entry name" value="GLR0591 PROTEIN"/>
    <property type="match status" value="1"/>
</dbReference>
<evidence type="ECO:0008006" key="4">
    <source>
        <dbReference type="Google" id="ProtNLM"/>
    </source>
</evidence>
<sequence>MRRLVPVLAAVLSIHAAPALADDSAVSRLVADYEAWWLADDPFTAGRLGDAAALARLPDVTPAADARRKAALEGFRARLAATPDAGLSDEAKLNRDLLRWTVESQLSRLSFDEARMPLSSDGGFYDTLDYFGSTTRIRGREDAEAWIARLEGAPGLWRDHLANARRGVKTGFTQPRGTVEAVIKQLRDRQAVPLDDDPLLKPLARLPDTIAPADQAALRARARAAVERLAPVRQEILAFVEGEYLPAARKGLGARALPNGEAYYRFVVRDHTTTELTPDQIHEIGRSEVARIRARMEAAMKEAGWEGDLAGFLAMLRKEPGFYAESRQDLLEKASEIAKRIDDQLPAWFATLPRLPYGVRPVPREIEAAYTTGRYFQGSPELGVAGGYMVNTYALDQRPLYELPALTAHEAVPGHHLQIALSQELEGVPAFRREAGYSAFVEGWGLYSEKVAGEMGIYRTPYERFGQLSYEMWRACRLVADTGLHWKGWSVDQAKACFLENTALSPLNIDVEVARYVSWPGQALAYKVGELTYVRLRDKAKAALGERFDIRRFHDAVLLAGPLPMNVLEARVDAWIAAQKPAA</sequence>
<dbReference type="STRING" id="450851.PHZ_c3307"/>
<protein>
    <recommendedName>
        <fullName evidence="4">DUF885 domain-containing protein</fullName>
    </recommendedName>
</protein>
<dbReference type="EMBL" id="CP000747">
    <property type="protein sequence ID" value="ACG79716.1"/>
    <property type="molecule type" value="Genomic_DNA"/>
</dbReference>
<dbReference type="eggNOG" id="COG4805">
    <property type="taxonomic scope" value="Bacteria"/>
</dbReference>
<evidence type="ECO:0000256" key="1">
    <source>
        <dbReference type="SAM" id="SignalP"/>
    </source>
</evidence>
<gene>
    <name evidence="2" type="ordered locus">PHZ_c3307</name>
</gene>
<proteinExistence type="predicted"/>
<organism evidence="2 3">
    <name type="scientific">Phenylobacterium zucineum (strain HLK1)</name>
    <dbReference type="NCBI Taxonomy" id="450851"/>
    <lineage>
        <taxon>Bacteria</taxon>
        <taxon>Pseudomonadati</taxon>
        <taxon>Pseudomonadota</taxon>
        <taxon>Alphaproteobacteria</taxon>
        <taxon>Caulobacterales</taxon>
        <taxon>Caulobacteraceae</taxon>
        <taxon>Phenylobacterium</taxon>
    </lineage>
</organism>
<name>B4RB71_PHEZH</name>
<evidence type="ECO:0000313" key="3">
    <source>
        <dbReference type="Proteomes" id="UP000001868"/>
    </source>
</evidence>
<accession>B4RB71</accession>
<dbReference type="RefSeq" id="WP_012523854.1">
    <property type="nucleotide sequence ID" value="NC_011144.1"/>
</dbReference>
<feature type="signal peptide" evidence="1">
    <location>
        <begin position="1"/>
        <end position="21"/>
    </location>
</feature>
<keyword evidence="3" id="KW-1185">Reference proteome</keyword>
<keyword evidence="1" id="KW-0732">Signal</keyword>
<reference evidence="2 3" key="1">
    <citation type="journal article" date="2008" name="BMC Genomics">
        <title>Complete genome of Phenylobacterium zucineum - a novel facultative intracellular bacterium isolated from human erythroleukemia cell line K562.</title>
        <authorList>
            <person name="Luo Y."/>
            <person name="Xu X."/>
            <person name="Ding Z."/>
            <person name="Liu Z."/>
            <person name="Zhang B."/>
            <person name="Yan Z."/>
            <person name="Sun J."/>
            <person name="Hu S."/>
            <person name="Hu X."/>
        </authorList>
    </citation>
    <scope>NUCLEOTIDE SEQUENCE [LARGE SCALE GENOMIC DNA]</scope>
    <source>
        <strain evidence="2 3">HLK1</strain>
    </source>
</reference>
<dbReference type="Pfam" id="PF05960">
    <property type="entry name" value="DUF885"/>
    <property type="match status" value="1"/>
</dbReference>
<dbReference type="Proteomes" id="UP000001868">
    <property type="component" value="Chromosome"/>
</dbReference>
<dbReference type="PANTHER" id="PTHR33361:SF2">
    <property type="entry name" value="DUF885 DOMAIN-CONTAINING PROTEIN"/>
    <property type="match status" value="1"/>
</dbReference>
<dbReference type="AlphaFoldDB" id="B4RB71"/>
<dbReference type="InterPro" id="IPR010281">
    <property type="entry name" value="DUF885"/>
</dbReference>